<proteinExistence type="predicted"/>
<dbReference type="Proteomes" id="UP001153076">
    <property type="component" value="Unassembled WGS sequence"/>
</dbReference>
<keyword evidence="2" id="KW-1185">Reference proteome</keyword>
<evidence type="ECO:0000313" key="2">
    <source>
        <dbReference type="Proteomes" id="UP001153076"/>
    </source>
</evidence>
<dbReference type="InterPro" id="IPR050158">
    <property type="entry name" value="Ubiquitin_ubiquitin-like"/>
</dbReference>
<dbReference type="EMBL" id="JAKOGI010000009">
    <property type="protein sequence ID" value="KAJ8451385.1"/>
    <property type="molecule type" value="Genomic_DNA"/>
</dbReference>
<name>A0A9Q1KWX2_9CARY</name>
<evidence type="ECO:0000313" key="1">
    <source>
        <dbReference type="EMBL" id="KAJ8451385.1"/>
    </source>
</evidence>
<dbReference type="AlphaFoldDB" id="A0A9Q1KWX2"/>
<protein>
    <submittedName>
        <fullName evidence="1">Uncharacterized protein</fullName>
    </submittedName>
</protein>
<accession>A0A9Q1KWX2</accession>
<organism evidence="1 2">
    <name type="scientific">Carnegiea gigantea</name>
    <dbReference type="NCBI Taxonomy" id="171969"/>
    <lineage>
        <taxon>Eukaryota</taxon>
        <taxon>Viridiplantae</taxon>
        <taxon>Streptophyta</taxon>
        <taxon>Embryophyta</taxon>
        <taxon>Tracheophyta</taxon>
        <taxon>Spermatophyta</taxon>
        <taxon>Magnoliopsida</taxon>
        <taxon>eudicotyledons</taxon>
        <taxon>Gunneridae</taxon>
        <taxon>Pentapetalae</taxon>
        <taxon>Caryophyllales</taxon>
        <taxon>Cactineae</taxon>
        <taxon>Cactaceae</taxon>
        <taxon>Cactoideae</taxon>
        <taxon>Echinocereeae</taxon>
        <taxon>Carnegiea</taxon>
    </lineage>
</organism>
<sequence>MSTLTFNIKKQCLIFGGKELEVGRAVSVHSIQKGLSPTKMTKHGVESLINWLPLEVRGEIPQVASARKCTAIQQHDLPQTLKILGECSATTFSLSREKRQMQMLVNTRSGKTLRLEVEISEGINNMQADIQDEDGRSFFLSLFKEKKTETEKNRETTMKIFVKTKGKTIRSEVECSYAINNVKATFQDTEESALQPSPIKRRVEKGLRWILLWFVRLPHKYKAVQDELPQTHKFEPSEDAQD</sequence>
<reference evidence="1" key="1">
    <citation type="submission" date="2022-04" db="EMBL/GenBank/DDBJ databases">
        <title>Carnegiea gigantea Genome sequencing and assembly v2.</title>
        <authorList>
            <person name="Copetti D."/>
            <person name="Sanderson M.J."/>
            <person name="Burquez A."/>
            <person name="Wojciechowski M.F."/>
        </authorList>
    </citation>
    <scope>NUCLEOTIDE SEQUENCE</scope>
    <source>
        <strain evidence="1">SGP5-SGP5p</strain>
        <tissue evidence="1">Aerial part</tissue>
    </source>
</reference>
<dbReference type="Gene3D" id="3.10.20.90">
    <property type="entry name" value="Phosphatidylinositol 3-kinase Catalytic Subunit, Chain A, domain 1"/>
    <property type="match status" value="2"/>
</dbReference>
<gene>
    <name evidence="1" type="ORF">Cgig2_017776</name>
</gene>
<comment type="caution">
    <text evidence="1">The sequence shown here is derived from an EMBL/GenBank/DDBJ whole genome shotgun (WGS) entry which is preliminary data.</text>
</comment>
<dbReference type="PANTHER" id="PTHR10666">
    <property type="entry name" value="UBIQUITIN"/>
    <property type="match status" value="1"/>
</dbReference>